<organism evidence="2 3">
    <name type="scientific">Oceanidesulfovibrio indonesiensis</name>
    <dbReference type="NCBI Taxonomy" id="54767"/>
    <lineage>
        <taxon>Bacteria</taxon>
        <taxon>Pseudomonadati</taxon>
        <taxon>Thermodesulfobacteriota</taxon>
        <taxon>Desulfovibrionia</taxon>
        <taxon>Desulfovibrionales</taxon>
        <taxon>Desulfovibrionaceae</taxon>
        <taxon>Oceanidesulfovibrio</taxon>
    </lineage>
</organism>
<proteinExistence type="predicted"/>
<name>A0A7M3MJH2_9BACT</name>
<keyword evidence="3" id="KW-1185">Reference proteome</keyword>
<dbReference type="EMBL" id="QMIE01000001">
    <property type="protein sequence ID" value="TVM19934.1"/>
    <property type="molecule type" value="Genomic_DNA"/>
</dbReference>
<dbReference type="AlphaFoldDB" id="A0A7M3MJH2"/>
<comment type="caution">
    <text evidence="2">The sequence shown here is derived from an EMBL/GenBank/DDBJ whole genome shotgun (WGS) entry which is preliminary data.</text>
</comment>
<protein>
    <submittedName>
        <fullName evidence="2">Uncharacterized protein</fullName>
    </submittedName>
</protein>
<evidence type="ECO:0000256" key="1">
    <source>
        <dbReference type="SAM" id="MobiDB-lite"/>
    </source>
</evidence>
<gene>
    <name evidence="2" type="ORF">DPQ33_01530</name>
</gene>
<evidence type="ECO:0000313" key="3">
    <source>
        <dbReference type="Proteomes" id="UP000448292"/>
    </source>
</evidence>
<accession>A0A7M3MJH2</accession>
<reference evidence="2 3" key="1">
    <citation type="submission" date="2018-06" db="EMBL/GenBank/DDBJ databases">
        <title>Complete genome of Desulfovibrio indonesiensis P37SLT.</title>
        <authorList>
            <person name="Crispim J.S."/>
            <person name="Vidigal P.M.P."/>
            <person name="Silva L.C.F."/>
            <person name="Laguardia C.N."/>
            <person name="Araujo L.C."/>
            <person name="Dias R.S."/>
            <person name="Sousa M.P."/>
            <person name="Paula S.O."/>
            <person name="Silva C."/>
        </authorList>
    </citation>
    <scope>NUCLEOTIDE SEQUENCE [LARGE SCALE GENOMIC DNA]</scope>
    <source>
        <strain evidence="2 3">P37SLT</strain>
    </source>
</reference>
<feature type="region of interest" description="Disordered" evidence="1">
    <location>
        <begin position="89"/>
        <end position="146"/>
    </location>
</feature>
<feature type="region of interest" description="Disordered" evidence="1">
    <location>
        <begin position="45"/>
        <end position="76"/>
    </location>
</feature>
<sequence>MTLKGQCAFHAFPAPFSRGLLDDTIKSMKRPTDLLFFDWQDEHTEQPGFSGKMQPGEPPAHAGHGSACRPGGALEHGRAMAGLAASLKERNKRARQTGGAREQKARAKSRTTLSKALGRIFDAQADPGQDEVVVVSRPAKKGGDDR</sequence>
<evidence type="ECO:0000313" key="2">
    <source>
        <dbReference type="EMBL" id="TVM19934.1"/>
    </source>
</evidence>
<dbReference type="Proteomes" id="UP000448292">
    <property type="component" value="Unassembled WGS sequence"/>
</dbReference>